<reference evidence="2" key="1">
    <citation type="journal article" date="2017" name="Nature">
        <title>The genome of Chenopodium quinoa.</title>
        <authorList>
            <person name="Jarvis D.E."/>
            <person name="Ho Y.S."/>
            <person name="Lightfoot D.J."/>
            <person name="Schmoeckel S.M."/>
            <person name="Li B."/>
            <person name="Borm T.J.A."/>
            <person name="Ohyanagi H."/>
            <person name="Mineta K."/>
            <person name="Michell C.T."/>
            <person name="Saber N."/>
            <person name="Kharbatia N.M."/>
            <person name="Rupper R.R."/>
            <person name="Sharp A.R."/>
            <person name="Dally N."/>
            <person name="Boughton B.A."/>
            <person name="Woo Y.H."/>
            <person name="Gao G."/>
            <person name="Schijlen E.G.W.M."/>
            <person name="Guo X."/>
            <person name="Momin A.A."/>
            <person name="Negrao S."/>
            <person name="Al-Babili S."/>
            <person name="Gehring C."/>
            <person name="Roessner U."/>
            <person name="Jung C."/>
            <person name="Murphy K."/>
            <person name="Arold S.T."/>
            <person name="Gojobori T."/>
            <person name="van der Linden C.G."/>
            <person name="van Loo E.N."/>
            <person name="Jellen E.N."/>
            <person name="Maughan P.J."/>
            <person name="Tester M."/>
        </authorList>
    </citation>
    <scope>NUCLEOTIDE SEQUENCE [LARGE SCALE GENOMIC DNA]</scope>
    <source>
        <strain evidence="2">cv. PI 614886</strain>
    </source>
</reference>
<sequence length="73" mass="8223">MDDHMIYDEPIISLEGTKDDCTPEEEANVRTQEEEVGDPELTVENNNVSTMESRFQAVDRKETESSLAGIPHV</sequence>
<organism evidence="2 3">
    <name type="scientific">Chenopodium quinoa</name>
    <name type="common">Quinoa</name>
    <dbReference type="NCBI Taxonomy" id="63459"/>
    <lineage>
        <taxon>Eukaryota</taxon>
        <taxon>Viridiplantae</taxon>
        <taxon>Streptophyta</taxon>
        <taxon>Embryophyta</taxon>
        <taxon>Tracheophyta</taxon>
        <taxon>Spermatophyta</taxon>
        <taxon>Magnoliopsida</taxon>
        <taxon>eudicotyledons</taxon>
        <taxon>Gunneridae</taxon>
        <taxon>Pentapetalae</taxon>
        <taxon>Caryophyllales</taxon>
        <taxon>Chenopodiaceae</taxon>
        <taxon>Chenopodioideae</taxon>
        <taxon>Atripliceae</taxon>
        <taxon>Chenopodium</taxon>
    </lineage>
</organism>
<name>A0A803N5C4_CHEQI</name>
<proteinExistence type="predicted"/>
<dbReference type="EnsemblPlants" id="AUR62040797-RA">
    <property type="protein sequence ID" value="AUR62040797-RA:cds"/>
    <property type="gene ID" value="AUR62040797"/>
</dbReference>
<dbReference type="Gramene" id="AUR62040797-RA">
    <property type="protein sequence ID" value="AUR62040797-RA:cds"/>
    <property type="gene ID" value="AUR62040797"/>
</dbReference>
<dbReference type="Proteomes" id="UP000596660">
    <property type="component" value="Unplaced"/>
</dbReference>
<feature type="region of interest" description="Disordered" evidence="1">
    <location>
        <begin position="54"/>
        <end position="73"/>
    </location>
</feature>
<evidence type="ECO:0000313" key="2">
    <source>
        <dbReference type="EnsemblPlants" id="AUR62040797-RA:cds"/>
    </source>
</evidence>
<accession>A0A803N5C4</accession>
<keyword evidence="3" id="KW-1185">Reference proteome</keyword>
<evidence type="ECO:0000256" key="1">
    <source>
        <dbReference type="SAM" id="MobiDB-lite"/>
    </source>
</evidence>
<dbReference type="AlphaFoldDB" id="A0A803N5C4"/>
<feature type="region of interest" description="Disordered" evidence="1">
    <location>
        <begin position="15"/>
        <end position="37"/>
    </location>
</feature>
<reference evidence="2" key="2">
    <citation type="submission" date="2021-03" db="UniProtKB">
        <authorList>
            <consortium name="EnsemblPlants"/>
        </authorList>
    </citation>
    <scope>IDENTIFICATION</scope>
</reference>
<protein>
    <submittedName>
        <fullName evidence="2">Uncharacterized protein</fullName>
    </submittedName>
</protein>
<evidence type="ECO:0000313" key="3">
    <source>
        <dbReference type="Proteomes" id="UP000596660"/>
    </source>
</evidence>
<feature type="compositionally biased region" description="Basic and acidic residues" evidence="1">
    <location>
        <begin position="16"/>
        <end position="33"/>
    </location>
</feature>